<dbReference type="InParanoid" id="A0A2P5ATQ7"/>
<dbReference type="Proteomes" id="UP000237000">
    <property type="component" value="Unassembled WGS sequence"/>
</dbReference>
<reference evidence="2" key="1">
    <citation type="submission" date="2016-06" db="EMBL/GenBank/DDBJ databases">
        <title>Parallel loss of symbiosis genes in relatives of nitrogen-fixing non-legume Parasponia.</title>
        <authorList>
            <person name="Van Velzen R."/>
            <person name="Holmer R."/>
            <person name="Bu F."/>
            <person name="Rutten L."/>
            <person name="Van Zeijl A."/>
            <person name="Liu W."/>
            <person name="Santuari L."/>
            <person name="Cao Q."/>
            <person name="Sharma T."/>
            <person name="Shen D."/>
            <person name="Roswanjaya Y."/>
            <person name="Wardhani T."/>
            <person name="Kalhor M.S."/>
            <person name="Jansen J."/>
            <person name="Van den Hoogen J."/>
            <person name="Gungor B."/>
            <person name="Hartog M."/>
            <person name="Hontelez J."/>
            <person name="Verver J."/>
            <person name="Yang W.-C."/>
            <person name="Schijlen E."/>
            <person name="Repin R."/>
            <person name="Schilthuizen M."/>
            <person name="Schranz E."/>
            <person name="Heidstra R."/>
            <person name="Miyata K."/>
            <person name="Fedorova E."/>
            <person name="Kohlen W."/>
            <person name="Bisseling T."/>
            <person name="Smit S."/>
            <person name="Geurts R."/>
        </authorList>
    </citation>
    <scope>NUCLEOTIDE SEQUENCE [LARGE SCALE GENOMIC DNA]</scope>
    <source>
        <strain evidence="2">cv. RG33-2</strain>
    </source>
</reference>
<evidence type="ECO:0000313" key="2">
    <source>
        <dbReference type="Proteomes" id="UP000237000"/>
    </source>
</evidence>
<accession>A0A2P5ATQ7</accession>
<dbReference type="EMBL" id="JXTC01000702">
    <property type="protein sequence ID" value="PON39937.1"/>
    <property type="molecule type" value="Genomic_DNA"/>
</dbReference>
<organism evidence="1 2">
    <name type="scientific">Trema orientale</name>
    <name type="common">Charcoal tree</name>
    <name type="synonym">Celtis orientalis</name>
    <dbReference type="NCBI Taxonomy" id="63057"/>
    <lineage>
        <taxon>Eukaryota</taxon>
        <taxon>Viridiplantae</taxon>
        <taxon>Streptophyta</taxon>
        <taxon>Embryophyta</taxon>
        <taxon>Tracheophyta</taxon>
        <taxon>Spermatophyta</taxon>
        <taxon>Magnoliopsida</taxon>
        <taxon>eudicotyledons</taxon>
        <taxon>Gunneridae</taxon>
        <taxon>Pentapetalae</taxon>
        <taxon>rosids</taxon>
        <taxon>fabids</taxon>
        <taxon>Rosales</taxon>
        <taxon>Cannabaceae</taxon>
        <taxon>Trema</taxon>
    </lineage>
</organism>
<name>A0A2P5ATQ7_TREOI</name>
<sequence length="69" mass="7410">MTGASGFKSAPMTPIHTTTIATVTVDTNSKTNSGNFFSDNNWRTGAKEVEDGRFGTKSGRVKVEVEVRS</sequence>
<protein>
    <submittedName>
        <fullName evidence="1">Uncharacterized protein</fullName>
    </submittedName>
</protein>
<comment type="caution">
    <text evidence="1">The sequence shown here is derived from an EMBL/GenBank/DDBJ whole genome shotgun (WGS) entry which is preliminary data.</text>
</comment>
<gene>
    <name evidence="1" type="ORF">TorRG33x02_341570</name>
</gene>
<keyword evidence="2" id="KW-1185">Reference proteome</keyword>
<proteinExistence type="predicted"/>
<evidence type="ECO:0000313" key="1">
    <source>
        <dbReference type="EMBL" id="PON39937.1"/>
    </source>
</evidence>
<dbReference type="AlphaFoldDB" id="A0A2P5ATQ7"/>